<keyword evidence="1" id="KW-0378">Hydrolase</keyword>
<protein>
    <submittedName>
        <fullName evidence="1">HAD family hydrolase</fullName>
    </submittedName>
</protein>
<dbReference type="InterPro" id="IPR023198">
    <property type="entry name" value="PGP-like_dom2"/>
</dbReference>
<dbReference type="Proteomes" id="UP000325576">
    <property type="component" value="Unassembled WGS sequence"/>
</dbReference>
<dbReference type="EMBL" id="MRBO01000764">
    <property type="protein sequence ID" value="KAB2581926.1"/>
    <property type="molecule type" value="Genomic_DNA"/>
</dbReference>
<dbReference type="Pfam" id="PF12710">
    <property type="entry name" value="HAD"/>
    <property type="match status" value="1"/>
</dbReference>
<dbReference type="Gene3D" id="1.10.150.240">
    <property type="entry name" value="Putative phosphatase, domain 2"/>
    <property type="match status" value="1"/>
</dbReference>
<reference evidence="1 2" key="1">
    <citation type="journal article" date="2017" name="Poromechanics V (2013)">
        <title>Genomic Characterization of the Arsenic-Tolerant Actinobacterium, &lt;i&gt;Rhodococcus erythropolis&lt;/i&gt; S43.</title>
        <authorList>
            <person name="Retamal-Morales G."/>
            <person name="Mehnert M."/>
            <person name="Schwabe R."/>
            <person name="Tischler D."/>
            <person name="Schloemann M."/>
            <person name="Levican G.J."/>
        </authorList>
    </citation>
    <scope>NUCLEOTIDE SEQUENCE [LARGE SCALE GENOMIC DNA]</scope>
    <source>
        <strain evidence="1 2">S43</strain>
    </source>
</reference>
<dbReference type="InterPro" id="IPR023214">
    <property type="entry name" value="HAD_sf"/>
</dbReference>
<dbReference type="GO" id="GO:0016787">
    <property type="term" value="F:hydrolase activity"/>
    <property type="evidence" value="ECO:0007669"/>
    <property type="project" value="UniProtKB-KW"/>
</dbReference>
<feature type="non-terminal residue" evidence="1">
    <location>
        <position position="141"/>
    </location>
</feature>
<evidence type="ECO:0000313" key="2">
    <source>
        <dbReference type="Proteomes" id="UP000325576"/>
    </source>
</evidence>
<comment type="caution">
    <text evidence="1">The sequence shown here is derived from an EMBL/GenBank/DDBJ whole genome shotgun (WGS) entry which is preliminary data.</text>
</comment>
<dbReference type="Gene3D" id="3.40.50.1000">
    <property type="entry name" value="HAD superfamily/HAD-like"/>
    <property type="match status" value="1"/>
</dbReference>
<accession>A0A5N5DV10</accession>
<sequence>MSELLTEVSESTLGGVLWDMDGTLLDSEKLWDIALRELSLRLGGPMTEATRIAVIGASSPFALATVFDALGLEKHPDAVAEAKDWMYTRVGDLFEDGVTWRPGARDALATVRDGGLRSALVTNTERVLVDRALGMLGREFF</sequence>
<dbReference type="InterPro" id="IPR036412">
    <property type="entry name" value="HAD-like_sf"/>
</dbReference>
<dbReference type="AlphaFoldDB" id="A0A5N5DV10"/>
<proteinExistence type="predicted"/>
<dbReference type="SUPFAM" id="SSF56784">
    <property type="entry name" value="HAD-like"/>
    <property type="match status" value="1"/>
</dbReference>
<gene>
    <name evidence="1" type="ORF">BS297_28380</name>
</gene>
<name>A0A5N5DV10_RHOER</name>
<evidence type="ECO:0000313" key="1">
    <source>
        <dbReference type="EMBL" id="KAB2581926.1"/>
    </source>
</evidence>
<organism evidence="1 2">
    <name type="scientific">Rhodococcus erythropolis</name>
    <name type="common">Arthrobacter picolinophilus</name>
    <dbReference type="NCBI Taxonomy" id="1833"/>
    <lineage>
        <taxon>Bacteria</taxon>
        <taxon>Bacillati</taxon>
        <taxon>Actinomycetota</taxon>
        <taxon>Actinomycetes</taxon>
        <taxon>Mycobacteriales</taxon>
        <taxon>Nocardiaceae</taxon>
        <taxon>Rhodococcus</taxon>
        <taxon>Rhodococcus erythropolis group</taxon>
    </lineage>
</organism>